<feature type="region of interest" description="Disordered" evidence="1">
    <location>
        <begin position="237"/>
        <end position="272"/>
    </location>
</feature>
<dbReference type="EMBL" id="LKCN02000007">
    <property type="protein sequence ID" value="RCI13115.1"/>
    <property type="molecule type" value="Genomic_DNA"/>
</dbReference>
<accession>A0A367LFB6</accession>
<evidence type="ECO:0000313" key="3">
    <source>
        <dbReference type="EMBL" id="RCI13115.1"/>
    </source>
</evidence>
<comment type="caution">
    <text evidence="3">The sequence shown here is derived from an EMBL/GenBank/DDBJ whole genome shotgun (WGS) entry which is preliminary data.</text>
</comment>
<name>A0A367LFB6_9HYPO</name>
<reference evidence="3 4" key="1">
    <citation type="journal article" date="2015" name="BMC Genomics">
        <title>Insights from the genome of Ophiocordyceps polyrhachis-furcata to pathogenicity and host specificity in insect fungi.</title>
        <authorList>
            <person name="Wichadakul D."/>
            <person name="Kobmoo N."/>
            <person name="Ingsriswang S."/>
            <person name="Tangphatsornruang S."/>
            <person name="Chantasingh D."/>
            <person name="Luangsa-ard J.J."/>
            <person name="Eurwilaichitr L."/>
        </authorList>
    </citation>
    <scope>NUCLEOTIDE SEQUENCE [LARGE SCALE GENOMIC DNA]</scope>
    <source>
        <strain evidence="3 4">BCC 54312</strain>
    </source>
</reference>
<protein>
    <submittedName>
        <fullName evidence="3">Uncharacterized protein</fullName>
    </submittedName>
</protein>
<feature type="chain" id="PRO_5017043314" evidence="2">
    <location>
        <begin position="31"/>
        <end position="1002"/>
    </location>
</feature>
<evidence type="ECO:0000256" key="1">
    <source>
        <dbReference type="SAM" id="MobiDB-lite"/>
    </source>
</evidence>
<sequence>MFSSIRVFAFDFTRWLPLLCLALTWGGADGVAAITVAQGRVRSCLHTTVLEGKTTYLSQLCWFSCKERPGLAKQNRSHSDLARSSSPSPSLIEWKMPSFRFRTCSSMSFKGRNPHGPAADINLTRLPTIVFQIIIFTHNSLLARRHADHELRRRTRRCVYLFKAAMAQQTLADNDWLGDRTAEMKWWSYELNAEKRDRTCLDFRLRNRPDTRRFIAHLLDCLASLLMQMQYTFGTGEERCSEHAESDTDSIDSSESEASDEESQTTSSDTLDDEASEAKFYIETNLELLNEIATVILASDKAGTSEDEEQGRENAASTVETAGIRAVDSGNGDVLDPLSENMAELEAGRNGLAKCWKRILTTNDAVDCGISVDGAGLRGHRLGRLEALQSLTPKMMKRLVSFIHFELQRLFETESLGDVLNDRELKEAVLILSGLSLSLILDKLTMAPNHSNLWWKEWRLFNESRWQLQLPDHPIKRILDEQLATDKKTLVTHNPGRKPCQGPPTAPQTPDRAKMPPDTEWIVDEPVVREMGPRCAIPPVCDADLALLIDFAVRRGAKLEPELRSQVHAAVTAGRGPQAAELRGLCLAGEPPLKGDDDEGDTPDPRIFDSFGVLSPSAWAALDYSLSLMEIFCPRPSPEMSLLPVAAAVSITTFYDHVGTADGCVGEAKDYTAGIFAFLPYLPSDAPGPAGLDLLLDQLATTAFGRQLEVHDGQYDADVFMHGRIVDGAPMGFNAIFTAMGCSAVPCDELGRWNCSCPLAHAVLETYMITNDLVDFISDCVHAEPMNLYRSPLLAGAPLPAPVEHWLRLGPLILQCSCGMADADGIHSDLFLLWVGAMTYNMITPRCRFARTLAWHARMTAGSSGGESFPRHFRPYVQALVLETGASRACADGISRSPTPLVELAALCSSELGRALLLLFADCLENGPDDAVVAKRASSIYFGWRSVSWGPGGRRLRSYHESLKRDLILVACSAFAGRTFLALDAYVRRAESKLRKTACGVE</sequence>
<evidence type="ECO:0000256" key="2">
    <source>
        <dbReference type="SAM" id="SignalP"/>
    </source>
</evidence>
<proteinExistence type="predicted"/>
<gene>
    <name evidence="3" type="ORF">L249_0057</name>
</gene>
<evidence type="ECO:0000313" key="4">
    <source>
        <dbReference type="Proteomes" id="UP000253664"/>
    </source>
</evidence>
<dbReference type="AlphaFoldDB" id="A0A367LFB6"/>
<feature type="compositionally biased region" description="Basic and acidic residues" evidence="1">
    <location>
        <begin position="237"/>
        <end position="246"/>
    </location>
</feature>
<feature type="compositionally biased region" description="Acidic residues" evidence="1">
    <location>
        <begin position="247"/>
        <end position="263"/>
    </location>
</feature>
<keyword evidence="2" id="KW-0732">Signal</keyword>
<organism evidence="3 4">
    <name type="scientific">Ophiocordyceps polyrhachis-furcata BCC 54312</name>
    <dbReference type="NCBI Taxonomy" id="1330021"/>
    <lineage>
        <taxon>Eukaryota</taxon>
        <taxon>Fungi</taxon>
        <taxon>Dikarya</taxon>
        <taxon>Ascomycota</taxon>
        <taxon>Pezizomycotina</taxon>
        <taxon>Sordariomycetes</taxon>
        <taxon>Hypocreomycetidae</taxon>
        <taxon>Hypocreales</taxon>
        <taxon>Ophiocordycipitaceae</taxon>
        <taxon>Ophiocordyceps</taxon>
    </lineage>
</organism>
<keyword evidence="4" id="KW-1185">Reference proteome</keyword>
<dbReference type="OrthoDB" id="4920949at2759"/>
<feature type="signal peptide" evidence="2">
    <location>
        <begin position="1"/>
        <end position="30"/>
    </location>
</feature>
<feature type="region of interest" description="Disordered" evidence="1">
    <location>
        <begin position="491"/>
        <end position="518"/>
    </location>
</feature>
<dbReference type="Proteomes" id="UP000253664">
    <property type="component" value="Unassembled WGS sequence"/>
</dbReference>